<dbReference type="Proteomes" id="UP000195139">
    <property type="component" value="Unassembled WGS sequence"/>
</dbReference>
<reference evidence="5" key="1">
    <citation type="submission" date="2017-05" db="EMBL/GenBank/DDBJ databases">
        <title>The Genome Sequence of Enterococcus sp. 4G2_DIV0659.</title>
        <authorList>
            <consortium name="The Broad Institute Genomics Platform"/>
            <consortium name="The Broad Institute Genomic Center for Infectious Diseases"/>
            <person name="Earl A."/>
            <person name="Manson A."/>
            <person name="Schwartman J."/>
            <person name="Gilmore M."/>
            <person name="Abouelleil A."/>
            <person name="Cao P."/>
            <person name="Chapman S."/>
            <person name="Cusick C."/>
            <person name="Shea T."/>
            <person name="Young S."/>
            <person name="Neafsey D."/>
            <person name="Nusbaum C."/>
            <person name="Birren B."/>
        </authorList>
    </citation>
    <scope>NUCLEOTIDE SEQUENCE [LARGE SCALE GENOMIC DNA]</scope>
    <source>
        <strain evidence="5">4G2_DIV0659</strain>
    </source>
</reference>
<dbReference type="AlphaFoldDB" id="A0A242CHT9"/>
<dbReference type="PROSITE" id="PS51186">
    <property type="entry name" value="GNAT"/>
    <property type="match status" value="1"/>
</dbReference>
<dbReference type="CDD" id="cd04301">
    <property type="entry name" value="NAT_SF"/>
    <property type="match status" value="1"/>
</dbReference>
<evidence type="ECO:0000313" key="5">
    <source>
        <dbReference type="EMBL" id="OTO09342.1"/>
    </source>
</evidence>
<evidence type="ECO:0000313" key="4">
    <source>
        <dbReference type="EMBL" id="MEI5994530.1"/>
    </source>
</evidence>
<organism evidence="5">
    <name type="scientific">Candidatus Enterococcus mansonii</name>
    <dbReference type="NCBI Taxonomy" id="1834181"/>
    <lineage>
        <taxon>Bacteria</taxon>
        <taxon>Bacillati</taxon>
        <taxon>Bacillota</taxon>
        <taxon>Bacilli</taxon>
        <taxon>Lactobacillales</taxon>
        <taxon>Enterococcaceae</taxon>
        <taxon>Enterococcus</taxon>
    </lineage>
</organism>
<evidence type="ECO:0000259" key="3">
    <source>
        <dbReference type="PROSITE" id="PS51186"/>
    </source>
</evidence>
<comment type="caution">
    <text evidence="5">The sequence shown here is derived from an EMBL/GenBank/DDBJ whole genome shotgun (WGS) entry which is preliminary data.</text>
</comment>
<dbReference type="PANTHER" id="PTHR43800">
    <property type="entry name" value="PEPTIDYL-LYSINE N-ACETYLTRANSFERASE YJAB"/>
    <property type="match status" value="1"/>
</dbReference>
<dbReference type="GO" id="GO:0016747">
    <property type="term" value="F:acyltransferase activity, transferring groups other than amino-acyl groups"/>
    <property type="evidence" value="ECO:0007669"/>
    <property type="project" value="InterPro"/>
</dbReference>
<sequence>MKHRKATKKEYNSLVEIWSKSVKQTHDFLRIEDFEAIKQELPTYFPNLDVQLWFDQEKMIGFSGVDGNKIEMLFLDPAFIGQGYGRQILTDLFNEQTIQFVDVNEQNKSAKAFYQVMGFTVYDRSEVDEASRAYPILHLRK</sequence>
<gene>
    <name evidence="5" type="ORF">A5880_000021</name>
    <name evidence="4" type="ORF">A5880_002116</name>
</gene>
<dbReference type="Pfam" id="PF13673">
    <property type="entry name" value="Acetyltransf_10"/>
    <property type="match status" value="1"/>
</dbReference>
<keyword evidence="1" id="KW-0808">Transferase</keyword>
<dbReference type="Gene3D" id="3.40.630.30">
    <property type="match status" value="1"/>
</dbReference>
<evidence type="ECO:0000256" key="2">
    <source>
        <dbReference type="ARBA" id="ARBA00023315"/>
    </source>
</evidence>
<dbReference type="OrthoDB" id="9789605at2"/>
<dbReference type="RefSeq" id="WP_086329002.1">
    <property type="nucleotide sequence ID" value="NZ_NGLE02000001.1"/>
</dbReference>
<dbReference type="EMBL" id="NGLE02000001">
    <property type="protein sequence ID" value="MEI5994530.1"/>
    <property type="molecule type" value="Genomic_DNA"/>
</dbReference>
<evidence type="ECO:0000256" key="1">
    <source>
        <dbReference type="ARBA" id="ARBA00022679"/>
    </source>
</evidence>
<accession>A0A242CHT9</accession>
<keyword evidence="2" id="KW-0012">Acyltransferase</keyword>
<dbReference type="InterPro" id="IPR000182">
    <property type="entry name" value="GNAT_dom"/>
</dbReference>
<dbReference type="STRING" id="1834181.A5880_000021"/>
<reference evidence="4 6" key="2">
    <citation type="submission" date="2018-07" db="EMBL/GenBank/DDBJ databases">
        <title>The Genome Sequence of Enterococcus sp. DIV0659b.</title>
        <authorList>
            <consortium name="The Broad Institute Genomics Platform"/>
            <consortium name="The Broad Institute Genomic Center for Infectious Diseases"/>
            <person name="Earl A."/>
            <person name="Manson A."/>
            <person name="Schwartman J."/>
            <person name="Gilmore M."/>
            <person name="Abouelleil A."/>
            <person name="Cao P."/>
            <person name="Chapman S."/>
            <person name="Cusick C."/>
            <person name="Shea T."/>
            <person name="Young S."/>
            <person name="Neafsey D."/>
            <person name="Nusbaum C."/>
            <person name="Birren B."/>
        </authorList>
    </citation>
    <scope>NUCLEOTIDE SEQUENCE [LARGE SCALE GENOMIC DNA]</scope>
    <source>
        <strain evidence="4 6">4G2_DIV0659</strain>
    </source>
</reference>
<protein>
    <recommendedName>
        <fullName evidence="3">N-acetyltransferase domain-containing protein</fullName>
    </recommendedName>
</protein>
<evidence type="ECO:0000313" key="6">
    <source>
        <dbReference type="Proteomes" id="UP000195139"/>
    </source>
</evidence>
<dbReference type="SUPFAM" id="SSF55729">
    <property type="entry name" value="Acyl-CoA N-acyltransferases (Nat)"/>
    <property type="match status" value="1"/>
</dbReference>
<dbReference type="InterPro" id="IPR016181">
    <property type="entry name" value="Acyl_CoA_acyltransferase"/>
</dbReference>
<proteinExistence type="predicted"/>
<keyword evidence="6" id="KW-1185">Reference proteome</keyword>
<dbReference type="PANTHER" id="PTHR43800:SF1">
    <property type="entry name" value="PEPTIDYL-LYSINE N-ACETYLTRANSFERASE YJAB"/>
    <property type="match status" value="1"/>
</dbReference>
<feature type="domain" description="N-acetyltransferase" evidence="3">
    <location>
        <begin position="1"/>
        <end position="141"/>
    </location>
</feature>
<name>A0A242CHT9_9ENTE</name>
<dbReference type="EMBL" id="NGLE01000001">
    <property type="protein sequence ID" value="OTO09342.1"/>
    <property type="molecule type" value="Genomic_DNA"/>
</dbReference>